<proteinExistence type="predicted"/>
<dbReference type="Proteomes" id="UP000571950">
    <property type="component" value="Unassembled WGS sequence"/>
</dbReference>
<dbReference type="InterPro" id="IPR023393">
    <property type="entry name" value="START-like_dom_sf"/>
</dbReference>
<dbReference type="InterPro" id="IPR019587">
    <property type="entry name" value="Polyketide_cyclase/dehydratase"/>
</dbReference>
<sequence length="166" mass="18917">MKEITAFALTITPIRAWTYIADLAAFALWHPTYRFRRVATPHAEVGLTFGMLKGELPLRTEATIVAYERAQRFAWRIGLGGLFTLSEEYALEEAGPQTQVRHTVRMEGALSPLGYLVRRGLRRSMRAQDAALLRYLTREARGSSLTINRQRRRARKAQLTRKAAND</sequence>
<dbReference type="Gene3D" id="3.30.530.20">
    <property type="match status" value="1"/>
</dbReference>
<reference evidence="2 3" key="1">
    <citation type="submission" date="2020-08" db="EMBL/GenBank/DDBJ databases">
        <title>Genomic Encyclopedia of Type Strains, Phase IV (KMG-IV): sequencing the most valuable type-strain genomes for metagenomic binning, comparative biology and taxonomic classification.</title>
        <authorList>
            <person name="Goeker M."/>
        </authorList>
    </citation>
    <scope>NUCLEOTIDE SEQUENCE [LARGE SCALE GENOMIC DNA]</scope>
    <source>
        <strain evidence="2 3">DSM 26189</strain>
    </source>
</reference>
<evidence type="ECO:0008006" key="4">
    <source>
        <dbReference type="Google" id="ProtNLM"/>
    </source>
</evidence>
<evidence type="ECO:0000313" key="2">
    <source>
        <dbReference type="EMBL" id="MBB3927865.1"/>
    </source>
</evidence>
<protein>
    <recommendedName>
        <fullName evidence="4">SRPBCC family protein</fullName>
    </recommendedName>
</protein>
<keyword evidence="3" id="KW-1185">Reference proteome</keyword>
<organism evidence="2 3">
    <name type="scientific">Sphingobium jiangsuense</name>
    <dbReference type="NCBI Taxonomy" id="870476"/>
    <lineage>
        <taxon>Bacteria</taxon>
        <taxon>Pseudomonadati</taxon>
        <taxon>Pseudomonadota</taxon>
        <taxon>Alphaproteobacteria</taxon>
        <taxon>Sphingomonadales</taxon>
        <taxon>Sphingomonadaceae</taxon>
        <taxon>Sphingobium</taxon>
    </lineage>
</organism>
<accession>A0A7W6BPX1</accession>
<evidence type="ECO:0000313" key="3">
    <source>
        <dbReference type="Proteomes" id="UP000571950"/>
    </source>
</evidence>
<gene>
    <name evidence="2" type="ORF">GGR43_003604</name>
</gene>
<dbReference type="Pfam" id="PF10604">
    <property type="entry name" value="Polyketide_cyc2"/>
    <property type="match status" value="1"/>
</dbReference>
<dbReference type="SUPFAM" id="SSF55961">
    <property type="entry name" value="Bet v1-like"/>
    <property type="match status" value="1"/>
</dbReference>
<comment type="caution">
    <text evidence="2">The sequence shown here is derived from an EMBL/GenBank/DDBJ whole genome shotgun (WGS) entry which is preliminary data.</text>
</comment>
<feature type="region of interest" description="Disordered" evidence="1">
    <location>
        <begin position="147"/>
        <end position="166"/>
    </location>
</feature>
<dbReference type="EMBL" id="JACIDT010000016">
    <property type="protein sequence ID" value="MBB3927865.1"/>
    <property type="molecule type" value="Genomic_DNA"/>
</dbReference>
<evidence type="ECO:0000256" key="1">
    <source>
        <dbReference type="SAM" id="MobiDB-lite"/>
    </source>
</evidence>
<dbReference type="AlphaFoldDB" id="A0A7W6BPX1"/>
<feature type="compositionally biased region" description="Basic residues" evidence="1">
    <location>
        <begin position="149"/>
        <end position="159"/>
    </location>
</feature>
<name>A0A7W6BPX1_9SPHN</name>
<dbReference type="RefSeq" id="WP_188073322.1">
    <property type="nucleotide sequence ID" value="NZ_BSPS01000005.1"/>
</dbReference>